<evidence type="ECO:0000256" key="6">
    <source>
        <dbReference type="ARBA" id="ARBA00048277"/>
    </source>
</evidence>
<name>A0A226EW50_FOLCA</name>
<dbReference type="PANTHER" id="PTHR43201:SF5">
    <property type="entry name" value="MEDIUM-CHAIN ACYL-COA LIGASE ACSF2, MITOCHONDRIAL"/>
    <property type="match status" value="1"/>
</dbReference>
<dbReference type="EMBL" id="LNIX01000001">
    <property type="protein sequence ID" value="OXA61749.1"/>
    <property type="molecule type" value="Genomic_DNA"/>
</dbReference>
<sequence>MAATAVRVLRRALVVPRRRTYVTQATPSVISYVSVPGKVPLSSLTVGQLLDQTASKYPDQVGVIFSQPTQIRKTFAQLKADTDQLAAGLISLGLEKGDRVGIWGPNSYEWYLTHKAGMKAGLIIVNINPAYQGREINYCLNKVGVKALVLAEQFKTSNYYNMLLESIPELEKSDPGRLNSKGAPTLTTVVSMADKPPKLV</sequence>
<dbReference type="Gene3D" id="3.40.50.980">
    <property type="match status" value="1"/>
</dbReference>
<evidence type="ECO:0000313" key="9">
    <source>
        <dbReference type="Proteomes" id="UP000198287"/>
    </source>
</evidence>
<evidence type="ECO:0000256" key="2">
    <source>
        <dbReference type="ARBA" id="ARBA00022598"/>
    </source>
</evidence>
<dbReference type="PANTHER" id="PTHR43201">
    <property type="entry name" value="ACYL-COA SYNTHETASE"/>
    <property type="match status" value="1"/>
</dbReference>
<evidence type="ECO:0000256" key="5">
    <source>
        <dbReference type="ARBA" id="ARBA00047319"/>
    </source>
</evidence>
<comment type="caution">
    <text evidence="8">The sequence shown here is derived from an EMBL/GenBank/DDBJ whole genome shotgun (WGS) entry which is preliminary data.</text>
</comment>
<dbReference type="OMA" id="AKELEYC"/>
<organism evidence="8 9">
    <name type="scientific">Folsomia candida</name>
    <name type="common">Springtail</name>
    <dbReference type="NCBI Taxonomy" id="158441"/>
    <lineage>
        <taxon>Eukaryota</taxon>
        <taxon>Metazoa</taxon>
        <taxon>Ecdysozoa</taxon>
        <taxon>Arthropoda</taxon>
        <taxon>Hexapoda</taxon>
        <taxon>Collembola</taxon>
        <taxon>Entomobryomorpha</taxon>
        <taxon>Isotomoidea</taxon>
        <taxon>Isotomidae</taxon>
        <taxon>Proisotominae</taxon>
        <taxon>Folsomia</taxon>
    </lineage>
</organism>
<accession>A0A226EW50</accession>
<evidence type="ECO:0000256" key="1">
    <source>
        <dbReference type="ARBA" id="ARBA00006432"/>
    </source>
</evidence>
<evidence type="ECO:0000313" key="8">
    <source>
        <dbReference type="EMBL" id="OXA61749.1"/>
    </source>
</evidence>
<evidence type="ECO:0000256" key="4">
    <source>
        <dbReference type="ARBA" id="ARBA00039638"/>
    </source>
</evidence>
<dbReference type="SUPFAM" id="SSF56801">
    <property type="entry name" value="Acetyl-CoA synthetase-like"/>
    <property type="match status" value="1"/>
</dbReference>
<comment type="catalytic activity">
    <reaction evidence="6">
        <text>a medium-chain fatty acid + ATP + CoA = a medium-chain fatty acyl-CoA + AMP + diphosphate</text>
        <dbReference type="Rhea" id="RHEA:48340"/>
        <dbReference type="ChEBI" id="CHEBI:30616"/>
        <dbReference type="ChEBI" id="CHEBI:33019"/>
        <dbReference type="ChEBI" id="CHEBI:57287"/>
        <dbReference type="ChEBI" id="CHEBI:59558"/>
        <dbReference type="ChEBI" id="CHEBI:90546"/>
        <dbReference type="ChEBI" id="CHEBI:456215"/>
        <dbReference type="EC" id="6.2.1.2"/>
    </reaction>
</comment>
<comment type="catalytic activity">
    <reaction evidence="5">
        <text>octanoate + ATP + CoA = octanoyl-CoA + AMP + diphosphate</text>
        <dbReference type="Rhea" id="RHEA:33631"/>
        <dbReference type="ChEBI" id="CHEBI:25646"/>
        <dbReference type="ChEBI" id="CHEBI:30616"/>
        <dbReference type="ChEBI" id="CHEBI:33019"/>
        <dbReference type="ChEBI" id="CHEBI:57287"/>
        <dbReference type="ChEBI" id="CHEBI:57386"/>
        <dbReference type="ChEBI" id="CHEBI:456215"/>
    </reaction>
</comment>
<dbReference type="GO" id="GO:0006631">
    <property type="term" value="P:fatty acid metabolic process"/>
    <property type="evidence" value="ECO:0007669"/>
    <property type="project" value="TreeGrafter"/>
</dbReference>
<dbReference type="OrthoDB" id="10253115at2759"/>
<comment type="similarity">
    <text evidence="1">Belongs to the ATP-dependent AMP-binding enzyme family.</text>
</comment>
<dbReference type="GO" id="GO:0031956">
    <property type="term" value="F:medium-chain fatty acid-CoA ligase activity"/>
    <property type="evidence" value="ECO:0007669"/>
    <property type="project" value="UniProtKB-EC"/>
</dbReference>
<gene>
    <name evidence="8" type="ORF">Fcan01_03947</name>
</gene>
<keyword evidence="2" id="KW-0436">Ligase</keyword>
<reference evidence="8 9" key="1">
    <citation type="submission" date="2015-12" db="EMBL/GenBank/DDBJ databases">
        <title>The genome of Folsomia candida.</title>
        <authorList>
            <person name="Faddeeva A."/>
            <person name="Derks M.F."/>
            <person name="Anvar Y."/>
            <person name="Smit S."/>
            <person name="Van Straalen N."/>
            <person name="Roelofs D."/>
        </authorList>
    </citation>
    <scope>NUCLEOTIDE SEQUENCE [LARGE SCALE GENOMIC DNA]</scope>
    <source>
        <strain evidence="8 9">VU population</strain>
        <tissue evidence="8">Whole body</tissue>
    </source>
</reference>
<keyword evidence="9" id="KW-1185">Reference proteome</keyword>
<comment type="function">
    <text evidence="3">Acyl-CoA synthases catalyze the initial reaction in fatty acid metabolism, by forming a thioester with CoA. Has some preference toward medium-chain substrates. Plays a role in adipocyte differentiation.</text>
</comment>
<proteinExistence type="inferred from homology"/>
<dbReference type="Proteomes" id="UP000198287">
    <property type="component" value="Unassembled WGS sequence"/>
</dbReference>
<dbReference type="STRING" id="158441.A0A226EW50"/>
<dbReference type="Pfam" id="PF00501">
    <property type="entry name" value="AMP-binding"/>
    <property type="match status" value="1"/>
</dbReference>
<dbReference type="AlphaFoldDB" id="A0A226EW50"/>
<dbReference type="InterPro" id="IPR000873">
    <property type="entry name" value="AMP-dep_synth/lig_dom"/>
</dbReference>
<evidence type="ECO:0000256" key="3">
    <source>
        <dbReference type="ARBA" id="ARBA00037247"/>
    </source>
</evidence>
<feature type="domain" description="AMP-dependent synthetase/ligase" evidence="7">
    <location>
        <begin position="51"/>
        <end position="170"/>
    </location>
</feature>
<protein>
    <recommendedName>
        <fullName evidence="4">Medium-chain acyl-CoA ligase ACSF2, mitochondrial</fullName>
    </recommendedName>
</protein>
<evidence type="ECO:0000259" key="7">
    <source>
        <dbReference type="Pfam" id="PF00501"/>
    </source>
</evidence>